<dbReference type="SUPFAM" id="SSF50494">
    <property type="entry name" value="Trypsin-like serine proteases"/>
    <property type="match status" value="1"/>
</dbReference>
<keyword evidence="3" id="KW-0720">Serine protease</keyword>
<sequence length="310" mass="33938">MGFIALLICIFSAAIALPLEGQEAFEGRRIQEPALLPATFESFDELSSKTLNTNEFIFGGNLAQPGDIPMQAFLRFNTTSGLFYSCGGTLITPTHILTAAHCTFDMRAPARIMVGGVNTQTNTSTTQWRHIHRVYVHQGYNRKNGSNPNDISIVQFSPAVNLTNEVKLANLVKDDSAFVKIGHGLTSGYGVYKFDGKYANVSVTSHDLRYTRLSIYSDDYCISHKRQPRPFLKGMQLCAGYRGRGVGGGDSGGPIQAVQPGGLVQLGIASYAAAGPYYYKFQDQFPVSYTRVSYYCGYIDRVTKGAAKCK</sequence>
<evidence type="ECO:0000256" key="2">
    <source>
        <dbReference type="ARBA" id="ARBA00024195"/>
    </source>
</evidence>
<dbReference type="InterPro" id="IPR009003">
    <property type="entry name" value="Peptidase_S1_PA"/>
</dbReference>
<dbReference type="PROSITE" id="PS00135">
    <property type="entry name" value="TRYPSIN_SER"/>
    <property type="match status" value="1"/>
</dbReference>
<accession>A0AA39IAN5</accession>
<dbReference type="InterPro" id="IPR051487">
    <property type="entry name" value="Ser/Thr_Proteases_Immune/Dev"/>
</dbReference>
<dbReference type="SMART" id="SM00020">
    <property type="entry name" value="Tryp_SPc"/>
    <property type="match status" value="1"/>
</dbReference>
<evidence type="ECO:0000256" key="1">
    <source>
        <dbReference type="ARBA" id="ARBA00023157"/>
    </source>
</evidence>
<keyword evidence="7" id="KW-1185">Reference proteome</keyword>
<dbReference type="GO" id="GO:0006508">
    <property type="term" value="P:proteolysis"/>
    <property type="evidence" value="ECO:0007669"/>
    <property type="project" value="UniProtKB-KW"/>
</dbReference>
<dbReference type="FunFam" id="2.40.10.10:FF:000068">
    <property type="entry name" value="transmembrane protease serine 2"/>
    <property type="match status" value="1"/>
</dbReference>
<comment type="similarity">
    <text evidence="2">Belongs to the peptidase S1 family. CLIP subfamily.</text>
</comment>
<dbReference type="InterPro" id="IPR001254">
    <property type="entry name" value="Trypsin_dom"/>
</dbReference>
<keyword evidence="3" id="KW-0645">Protease</keyword>
<dbReference type="InterPro" id="IPR033116">
    <property type="entry name" value="TRYPSIN_SER"/>
</dbReference>
<evidence type="ECO:0000256" key="3">
    <source>
        <dbReference type="RuleBase" id="RU363034"/>
    </source>
</evidence>
<dbReference type="InterPro" id="IPR043504">
    <property type="entry name" value="Peptidase_S1_PA_chymotrypsin"/>
</dbReference>
<evidence type="ECO:0000313" key="7">
    <source>
        <dbReference type="Proteomes" id="UP001175271"/>
    </source>
</evidence>
<comment type="caution">
    <text evidence="6">The sequence shown here is derived from an EMBL/GenBank/DDBJ whole genome shotgun (WGS) entry which is preliminary data.</text>
</comment>
<feature type="signal peptide" evidence="4">
    <location>
        <begin position="1"/>
        <end position="16"/>
    </location>
</feature>
<dbReference type="PANTHER" id="PTHR24256">
    <property type="entry name" value="TRYPTASE-RELATED"/>
    <property type="match status" value="1"/>
</dbReference>
<keyword evidence="3" id="KW-0378">Hydrolase</keyword>
<dbReference type="Gene3D" id="2.40.10.10">
    <property type="entry name" value="Trypsin-like serine proteases"/>
    <property type="match status" value="2"/>
</dbReference>
<keyword evidence="4" id="KW-0732">Signal</keyword>
<reference evidence="6" key="1">
    <citation type="submission" date="2023-06" db="EMBL/GenBank/DDBJ databases">
        <title>Genomic analysis of the entomopathogenic nematode Steinernema hermaphroditum.</title>
        <authorList>
            <person name="Schwarz E.M."/>
            <person name="Heppert J.K."/>
            <person name="Baniya A."/>
            <person name="Schwartz H.T."/>
            <person name="Tan C.-H."/>
            <person name="Antoshechkin I."/>
            <person name="Sternberg P.W."/>
            <person name="Goodrich-Blair H."/>
            <person name="Dillman A.R."/>
        </authorList>
    </citation>
    <scope>NUCLEOTIDE SEQUENCE</scope>
    <source>
        <strain evidence="6">PS9179</strain>
        <tissue evidence="6">Whole animal</tissue>
    </source>
</reference>
<name>A0AA39IAN5_9BILA</name>
<dbReference type="InterPro" id="IPR001314">
    <property type="entry name" value="Peptidase_S1A"/>
</dbReference>
<keyword evidence="1" id="KW-1015">Disulfide bond</keyword>
<dbReference type="Pfam" id="PF00089">
    <property type="entry name" value="Trypsin"/>
    <property type="match status" value="1"/>
</dbReference>
<protein>
    <recommendedName>
        <fullName evidence="5">Peptidase S1 domain-containing protein</fullName>
    </recommendedName>
</protein>
<dbReference type="PROSITE" id="PS50240">
    <property type="entry name" value="TRYPSIN_DOM"/>
    <property type="match status" value="1"/>
</dbReference>
<evidence type="ECO:0000256" key="4">
    <source>
        <dbReference type="SAM" id="SignalP"/>
    </source>
</evidence>
<dbReference type="GO" id="GO:0004252">
    <property type="term" value="F:serine-type endopeptidase activity"/>
    <property type="evidence" value="ECO:0007669"/>
    <property type="project" value="InterPro"/>
</dbReference>
<dbReference type="InterPro" id="IPR018114">
    <property type="entry name" value="TRYPSIN_HIS"/>
</dbReference>
<dbReference type="PROSITE" id="PS00134">
    <property type="entry name" value="TRYPSIN_HIS"/>
    <property type="match status" value="1"/>
</dbReference>
<proteinExistence type="inferred from homology"/>
<dbReference type="PRINTS" id="PR00722">
    <property type="entry name" value="CHYMOTRYPSIN"/>
</dbReference>
<dbReference type="Proteomes" id="UP001175271">
    <property type="component" value="Unassembled WGS sequence"/>
</dbReference>
<dbReference type="AlphaFoldDB" id="A0AA39IAN5"/>
<organism evidence="6 7">
    <name type="scientific">Steinernema hermaphroditum</name>
    <dbReference type="NCBI Taxonomy" id="289476"/>
    <lineage>
        <taxon>Eukaryota</taxon>
        <taxon>Metazoa</taxon>
        <taxon>Ecdysozoa</taxon>
        <taxon>Nematoda</taxon>
        <taxon>Chromadorea</taxon>
        <taxon>Rhabditida</taxon>
        <taxon>Tylenchina</taxon>
        <taxon>Panagrolaimomorpha</taxon>
        <taxon>Strongyloidoidea</taxon>
        <taxon>Steinernematidae</taxon>
        <taxon>Steinernema</taxon>
    </lineage>
</organism>
<dbReference type="EMBL" id="JAUCMV010000002">
    <property type="protein sequence ID" value="KAK0420056.1"/>
    <property type="molecule type" value="Genomic_DNA"/>
</dbReference>
<evidence type="ECO:0000259" key="5">
    <source>
        <dbReference type="PROSITE" id="PS50240"/>
    </source>
</evidence>
<feature type="domain" description="Peptidase S1" evidence="5">
    <location>
        <begin position="57"/>
        <end position="304"/>
    </location>
</feature>
<gene>
    <name evidence="6" type="ORF">QR680_014490</name>
</gene>
<feature type="chain" id="PRO_5041456057" description="Peptidase S1 domain-containing protein" evidence="4">
    <location>
        <begin position="17"/>
        <end position="310"/>
    </location>
</feature>
<evidence type="ECO:0000313" key="6">
    <source>
        <dbReference type="EMBL" id="KAK0420056.1"/>
    </source>
</evidence>